<sequence length="1403" mass="157206">MMRETRNRKAEEAQAEMDRKSAPGGQPESTEAGRTVDQGWPRSGTTEGATRLWCRPPSCFSHTTDVGVRLSRLNDYLMLNEVSEDKWAAVLRSFVDDDVYVVLAEEGPTATYSELTSCLKRRYGPGDSELMVWTRFAQRRQRPTESLEEFADDLRKLGRRAGRSDLDLHGQFLGGILDQEIQANVLKADTKSFAEAVRTAKHFHAVRRNAEEMQSCQASDSSGRYVNKERTSNGCSNARQGALEAAIRRLENRLAELQLPAGNNSVSIGTDRLPPRRAAMTCFVCGRQGHLARNCAERSRTEADVQLPGKGNASALAFQLADKKLRKKVPTLRVSVGEREVEAVIDTGATSSFVHKSLIADGQVMMEPWNAPCFQGVDGKNVLPIGRATLTLVHQGQPFEVEVAVLPSCPCMLALGTEALMKLGLTMRFSPLGWHIEKSSDSKGSAPGDNFQLISGTDQAPPSGECPDLGDMPGKLVAGGADDKVLVKEDMPQDAHLGAGLQRVIGSPAQLCYGKLLSSSERDGLLRLVNSFEHLFGPLPVGEKSGHLTMHRISTGDANPIQCRPYRVSPLEREAIRQQVEEMLRDGIIEPSNSSWAFPVVTVRKKDGTWRFCVDYRKLNAVTVRDVYPLPRIDDVLDRLGGSKYFSKLDLRSGYWQLEIEESDRPKTAFVTPDGLFQFRRMPFGLANAPASFSRFISGLLSGAKERYCIAYLDDILIHTPDYEQHRAKLKEVFRVLSENGLRLNPTKCVLGTHETTYLGYLVDAVGVHPEPEKMEAITALPRPRSVRQVRRFLGMTGYYRRFVERYADIAAPLCELLRKNQKWRWTEREETGFEELKSRLKNPPIGHHFQENWPIEVHCDASRSGLGAMLSQKKEGQEHVVTYISRKLSPAEEKHSNELECLAVVWALRVLRPYVLGRTFRVVTDTSAVKWLFDKKQANDKFGRWTMALMEFQGSVEFVHRKGQEHCVPDALSRAPVGEPEREADMVGERMACMAVDSITEEEMAQAQKADPIISDLMKSVKESGGGITKGDSREAEGFRLNEGVLYKRNDRNGRSWLLAVPERLQKVENVKPADLLQSIVPPTAPGETWGIDHLGPFPLSRRGNRHVIVCVDYLTKWVELKAVPDTTAEKVRDFLTECIVARHGVPKKIISDRGTAFTAESMRLALSSMSIAHGMVSACHPQANGLVERMNRTISDILSAYVNAKHNDWGEFLPFVMLALNTAEQSSTRFTPFELVYGRVAMLPEESCLPWPRDVSLPHEVFKEQLQQRRKEARTNCLRSQAAQKKYYDGRRRVGTRFQVGQLAWLRRNVRRVGRSAKLQPRYVGPVRITSVLGENTYRIERLNGRLKGRISSTAHISQLKRYVESVSGHTRRRLRRSTSKGGRRIVAIPASSGQPKRFSG</sequence>
<dbReference type="InterPro" id="IPR000477">
    <property type="entry name" value="RT_dom"/>
</dbReference>
<dbReference type="GO" id="GO:0003964">
    <property type="term" value="F:RNA-directed DNA polymerase activity"/>
    <property type="evidence" value="ECO:0007669"/>
    <property type="project" value="UniProtKB-KW"/>
</dbReference>
<evidence type="ECO:0000256" key="8">
    <source>
        <dbReference type="ARBA" id="ARBA00022918"/>
    </source>
</evidence>
<dbReference type="InterPro" id="IPR001584">
    <property type="entry name" value="Integrase_cat-core"/>
</dbReference>
<protein>
    <recommendedName>
        <fullName evidence="1">RNA-directed DNA polymerase</fullName>
        <ecNumber evidence="1">2.7.7.49</ecNumber>
    </recommendedName>
</protein>
<dbReference type="Gene3D" id="2.40.70.10">
    <property type="entry name" value="Acid Proteases"/>
    <property type="match status" value="1"/>
</dbReference>
<reference evidence="14" key="1">
    <citation type="submission" date="2014-01" db="EMBL/GenBank/DDBJ databases">
        <authorList>
            <person name="Aslett M."/>
        </authorList>
    </citation>
    <scope>NUCLEOTIDE SEQUENCE</scope>
</reference>
<evidence type="ECO:0000259" key="11">
    <source>
        <dbReference type="PROSITE" id="PS50158"/>
    </source>
</evidence>
<keyword evidence="8" id="KW-0695">RNA-directed DNA polymerase</keyword>
<evidence type="ECO:0000256" key="1">
    <source>
        <dbReference type="ARBA" id="ARBA00012493"/>
    </source>
</evidence>
<dbReference type="Proteomes" id="UP000030665">
    <property type="component" value="Unassembled WGS sequence"/>
</dbReference>
<evidence type="ECO:0000256" key="2">
    <source>
        <dbReference type="ARBA" id="ARBA00022670"/>
    </source>
</evidence>
<dbReference type="Pfam" id="PF17917">
    <property type="entry name" value="RT_RNaseH"/>
    <property type="match status" value="1"/>
</dbReference>
<proteinExistence type="predicted"/>
<dbReference type="PROSITE" id="PS50158">
    <property type="entry name" value="ZF_CCHC"/>
    <property type="match status" value="1"/>
</dbReference>
<dbReference type="FunFam" id="3.30.70.270:FF:000026">
    <property type="entry name" value="Transposon Ty3-G Gag-Pol polyprotein"/>
    <property type="match status" value="1"/>
</dbReference>
<dbReference type="InterPro" id="IPR018061">
    <property type="entry name" value="Retropepsins"/>
</dbReference>
<feature type="domain" description="Integrase catalytic" evidence="13">
    <location>
        <begin position="1083"/>
        <end position="1242"/>
    </location>
</feature>
<dbReference type="GO" id="GO:0004519">
    <property type="term" value="F:endonuclease activity"/>
    <property type="evidence" value="ECO:0007669"/>
    <property type="project" value="UniProtKB-KW"/>
</dbReference>
<dbReference type="Gene3D" id="3.30.420.10">
    <property type="entry name" value="Ribonuclease H-like superfamily/Ribonuclease H"/>
    <property type="match status" value="1"/>
</dbReference>
<dbReference type="PROSITE" id="PS50994">
    <property type="entry name" value="INTEGRASE"/>
    <property type="match status" value="1"/>
</dbReference>
<dbReference type="GO" id="GO:0003676">
    <property type="term" value="F:nucleic acid binding"/>
    <property type="evidence" value="ECO:0007669"/>
    <property type="project" value="InterPro"/>
</dbReference>
<dbReference type="GO" id="GO:0008270">
    <property type="term" value="F:zinc ion binding"/>
    <property type="evidence" value="ECO:0007669"/>
    <property type="project" value="UniProtKB-KW"/>
</dbReference>
<keyword evidence="9" id="KW-0479">Metal-binding</keyword>
<evidence type="ECO:0000259" key="12">
    <source>
        <dbReference type="PROSITE" id="PS50878"/>
    </source>
</evidence>
<feature type="domain" description="Reverse transcriptase" evidence="12">
    <location>
        <begin position="584"/>
        <end position="763"/>
    </location>
</feature>
<dbReference type="InterPro" id="IPR036875">
    <property type="entry name" value="Znf_CCHC_sf"/>
</dbReference>
<dbReference type="SUPFAM" id="SSF57756">
    <property type="entry name" value="Retrovirus zinc finger-like domains"/>
    <property type="match status" value="1"/>
</dbReference>
<evidence type="ECO:0000256" key="5">
    <source>
        <dbReference type="ARBA" id="ARBA00022722"/>
    </source>
</evidence>
<dbReference type="STRING" id="36087.A0A077ZMK6"/>
<dbReference type="GO" id="GO:0019899">
    <property type="term" value="F:enzyme binding"/>
    <property type="evidence" value="ECO:0007669"/>
    <property type="project" value="UniProtKB-ARBA"/>
</dbReference>
<organism evidence="14 15">
    <name type="scientific">Trichuris trichiura</name>
    <name type="common">Whipworm</name>
    <name type="synonym">Trichocephalus trichiurus</name>
    <dbReference type="NCBI Taxonomy" id="36087"/>
    <lineage>
        <taxon>Eukaryota</taxon>
        <taxon>Metazoa</taxon>
        <taxon>Ecdysozoa</taxon>
        <taxon>Nematoda</taxon>
        <taxon>Enoplea</taxon>
        <taxon>Dorylaimia</taxon>
        <taxon>Trichinellida</taxon>
        <taxon>Trichuridae</taxon>
        <taxon>Trichuris</taxon>
    </lineage>
</organism>
<keyword evidence="3" id="KW-0808">Transferase</keyword>
<dbReference type="SUPFAM" id="SSF53098">
    <property type="entry name" value="Ribonuclease H-like"/>
    <property type="match status" value="1"/>
</dbReference>
<dbReference type="FunFam" id="3.30.420.10:FF:000032">
    <property type="entry name" value="Retrovirus-related Pol polyprotein from transposon 297-like Protein"/>
    <property type="match status" value="1"/>
</dbReference>
<dbReference type="Pfam" id="PF00077">
    <property type="entry name" value="RVP"/>
    <property type="match status" value="1"/>
</dbReference>
<dbReference type="Gene3D" id="3.30.70.270">
    <property type="match status" value="2"/>
</dbReference>
<dbReference type="OrthoDB" id="154058at2759"/>
<keyword evidence="7" id="KW-0378">Hydrolase</keyword>
<dbReference type="GO" id="GO:0008233">
    <property type="term" value="F:peptidase activity"/>
    <property type="evidence" value="ECO:0007669"/>
    <property type="project" value="UniProtKB-KW"/>
</dbReference>
<dbReference type="Gene3D" id="4.10.60.10">
    <property type="entry name" value="Zinc finger, CCHC-type"/>
    <property type="match status" value="1"/>
</dbReference>
<dbReference type="Pfam" id="PF00078">
    <property type="entry name" value="RVT_1"/>
    <property type="match status" value="1"/>
</dbReference>
<keyword evidence="5" id="KW-0540">Nuclease</keyword>
<dbReference type="InterPro" id="IPR050951">
    <property type="entry name" value="Retrovirus_Pol_polyprotein"/>
</dbReference>
<keyword evidence="9" id="KW-0862">Zinc</keyword>
<feature type="region of interest" description="Disordered" evidence="10">
    <location>
        <begin position="1"/>
        <end position="48"/>
    </location>
</feature>
<dbReference type="Pfam" id="PF00665">
    <property type="entry name" value="rve"/>
    <property type="match status" value="1"/>
</dbReference>
<dbReference type="AlphaFoldDB" id="A0A077ZMK6"/>
<evidence type="ECO:0000256" key="4">
    <source>
        <dbReference type="ARBA" id="ARBA00022695"/>
    </source>
</evidence>
<evidence type="ECO:0000256" key="7">
    <source>
        <dbReference type="ARBA" id="ARBA00022801"/>
    </source>
</evidence>
<dbReference type="CDD" id="cd09274">
    <property type="entry name" value="RNase_HI_RT_Ty3"/>
    <property type="match status" value="1"/>
</dbReference>
<dbReference type="InterPro" id="IPR056924">
    <property type="entry name" value="SH3_Tf2-1"/>
</dbReference>
<dbReference type="InterPro" id="IPR041373">
    <property type="entry name" value="RT_RNaseH"/>
</dbReference>
<dbReference type="Pfam" id="PF24626">
    <property type="entry name" value="SH3_Tf2-1"/>
    <property type="match status" value="1"/>
</dbReference>
<evidence type="ECO:0000313" key="14">
    <source>
        <dbReference type="EMBL" id="CDW60978.1"/>
    </source>
</evidence>
<keyword evidence="4" id="KW-0548">Nucleotidyltransferase</keyword>
<feature type="domain" description="CCHC-type" evidence="11">
    <location>
        <begin position="282"/>
        <end position="297"/>
    </location>
</feature>
<dbReference type="Gene3D" id="3.10.10.10">
    <property type="entry name" value="HIV Type 1 Reverse Transcriptase, subunit A, domain 1"/>
    <property type="match status" value="1"/>
</dbReference>
<keyword evidence="2" id="KW-0645">Protease</keyword>
<reference evidence="14" key="2">
    <citation type="submission" date="2014-03" db="EMBL/GenBank/DDBJ databases">
        <title>The whipworm genome and dual-species transcriptomics of an intimate host-pathogen interaction.</title>
        <authorList>
            <person name="Foth B.J."/>
            <person name="Tsai I.J."/>
            <person name="Reid A.J."/>
            <person name="Bancroft A.J."/>
            <person name="Nichol S."/>
            <person name="Tracey A."/>
            <person name="Holroyd N."/>
            <person name="Cotton J.A."/>
            <person name="Stanley E.J."/>
            <person name="Zarowiecki M."/>
            <person name="Liu J.Z."/>
            <person name="Huckvale T."/>
            <person name="Cooper P.J."/>
            <person name="Grencis R.K."/>
            <person name="Berriman M."/>
        </authorList>
    </citation>
    <scope>NUCLEOTIDE SEQUENCE [LARGE SCALE GENOMIC DNA]</scope>
</reference>
<feature type="compositionally biased region" description="Basic and acidic residues" evidence="10">
    <location>
        <begin position="1"/>
        <end position="21"/>
    </location>
</feature>
<keyword evidence="15" id="KW-1185">Reference proteome</keyword>
<evidence type="ECO:0000256" key="9">
    <source>
        <dbReference type="PROSITE-ProRule" id="PRU00047"/>
    </source>
</evidence>
<accession>A0A077ZMK6</accession>
<gene>
    <name evidence="14" type="ORF">TTRE_0000938601</name>
</gene>
<dbReference type="InterPro" id="IPR012337">
    <property type="entry name" value="RNaseH-like_sf"/>
</dbReference>
<dbReference type="SUPFAM" id="SSF56672">
    <property type="entry name" value="DNA/RNA polymerases"/>
    <property type="match status" value="1"/>
</dbReference>
<dbReference type="PROSITE" id="PS50878">
    <property type="entry name" value="RT_POL"/>
    <property type="match status" value="1"/>
</dbReference>
<evidence type="ECO:0000256" key="6">
    <source>
        <dbReference type="ARBA" id="ARBA00022759"/>
    </source>
</evidence>
<name>A0A077ZMK6_TRITR</name>
<dbReference type="InterPro" id="IPR036397">
    <property type="entry name" value="RNaseH_sf"/>
</dbReference>
<dbReference type="CDD" id="cd00303">
    <property type="entry name" value="retropepsin_like"/>
    <property type="match status" value="1"/>
</dbReference>
<evidence type="ECO:0000256" key="3">
    <source>
        <dbReference type="ARBA" id="ARBA00022679"/>
    </source>
</evidence>
<dbReference type="EMBL" id="HG807638">
    <property type="protein sequence ID" value="CDW60978.1"/>
    <property type="molecule type" value="Genomic_DNA"/>
</dbReference>
<dbReference type="SMART" id="SM00343">
    <property type="entry name" value="ZnF_C2HC"/>
    <property type="match status" value="1"/>
</dbReference>
<dbReference type="InterPro" id="IPR043502">
    <property type="entry name" value="DNA/RNA_pol_sf"/>
</dbReference>
<dbReference type="PANTHER" id="PTHR37984:SF5">
    <property type="entry name" value="PROTEIN NYNRIN-LIKE"/>
    <property type="match status" value="1"/>
</dbReference>
<keyword evidence="6" id="KW-0255">Endonuclease</keyword>
<keyword evidence="9" id="KW-0863">Zinc-finger</keyword>
<dbReference type="PANTHER" id="PTHR37984">
    <property type="entry name" value="PROTEIN CBG26694"/>
    <property type="match status" value="1"/>
</dbReference>
<dbReference type="GO" id="GO:0015074">
    <property type="term" value="P:DNA integration"/>
    <property type="evidence" value="ECO:0007669"/>
    <property type="project" value="InterPro"/>
</dbReference>
<dbReference type="CDD" id="cd01647">
    <property type="entry name" value="RT_LTR"/>
    <property type="match status" value="1"/>
</dbReference>
<dbReference type="InterPro" id="IPR001878">
    <property type="entry name" value="Znf_CCHC"/>
</dbReference>
<evidence type="ECO:0000256" key="10">
    <source>
        <dbReference type="SAM" id="MobiDB-lite"/>
    </source>
</evidence>
<dbReference type="GO" id="GO:0006508">
    <property type="term" value="P:proteolysis"/>
    <property type="evidence" value="ECO:0007669"/>
    <property type="project" value="UniProtKB-KW"/>
</dbReference>
<dbReference type="InterPro" id="IPR021109">
    <property type="entry name" value="Peptidase_aspartic_dom_sf"/>
</dbReference>
<evidence type="ECO:0000259" key="13">
    <source>
        <dbReference type="PROSITE" id="PS50994"/>
    </source>
</evidence>
<dbReference type="EC" id="2.7.7.49" evidence="1"/>
<dbReference type="SUPFAM" id="SSF50630">
    <property type="entry name" value="Acid proteases"/>
    <property type="match status" value="1"/>
</dbReference>
<evidence type="ECO:0000313" key="15">
    <source>
        <dbReference type="Proteomes" id="UP000030665"/>
    </source>
</evidence>
<dbReference type="InterPro" id="IPR043128">
    <property type="entry name" value="Rev_trsase/Diguanyl_cyclase"/>
</dbReference>
<dbReference type="GO" id="GO:0042575">
    <property type="term" value="C:DNA polymerase complex"/>
    <property type="evidence" value="ECO:0007669"/>
    <property type="project" value="UniProtKB-ARBA"/>
</dbReference>
<dbReference type="FunFam" id="3.10.10.10:FF:000007">
    <property type="entry name" value="Retrovirus-related Pol polyprotein from transposon 17.6-like Protein"/>
    <property type="match status" value="1"/>
</dbReference>